<dbReference type="RefSeq" id="WP_092318349.1">
    <property type="nucleotide sequence ID" value="NZ_FOKY01000002.1"/>
</dbReference>
<keyword evidence="9 10" id="KW-1208">Phospholipid metabolism</keyword>
<dbReference type="GO" id="GO:0005886">
    <property type="term" value="C:plasma membrane"/>
    <property type="evidence" value="ECO:0007669"/>
    <property type="project" value="UniProtKB-SubCell"/>
</dbReference>
<keyword evidence="5 10" id="KW-1133">Transmembrane helix</keyword>
<dbReference type="GO" id="GO:0043772">
    <property type="term" value="F:acyl-phosphate glycerol-3-phosphate acyltransferase activity"/>
    <property type="evidence" value="ECO:0007669"/>
    <property type="project" value="UniProtKB-UniRule"/>
</dbReference>
<dbReference type="AlphaFoldDB" id="A0A1I1DHG3"/>
<keyword evidence="6 10" id="KW-0443">Lipid metabolism</keyword>
<comment type="similarity">
    <text evidence="10">Belongs to the PlsY family.</text>
</comment>
<dbReference type="OrthoDB" id="9777124at2"/>
<evidence type="ECO:0000256" key="5">
    <source>
        <dbReference type="ARBA" id="ARBA00022989"/>
    </source>
</evidence>
<feature type="transmembrane region" description="Helical" evidence="10">
    <location>
        <begin position="120"/>
        <end position="145"/>
    </location>
</feature>
<feature type="transmembrane region" description="Helical" evidence="10">
    <location>
        <begin position="165"/>
        <end position="188"/>
    </location>
</feature>
<sequence length="200" mass="21574">MFSPHHLIGLTILFMIIAFISGSIPFGLIYGLIRGSDIRKLGSGNIGATNAGRMFGFWQGFIPVFVLDFLKGAVPLLIFKILIHQNNDICNLLVGFSAILGHVFSPWLKFKGGKGVATSAGVLFTLAPIPSLTILAVFISSFFLFGKTVGKASVTAAIAMPFVMYLTPGVSMPLRLASILLAALIIYAHKKNIKEWFSTP</sequence>
<evidence type="ECO:0000256" key="4">
    <source>
        <dbReference type="ARBA" id="ARBA00022692"/>
    </source>
</evidence>
<keyword evidence="12" id="KW-1185">Reference proteome</keyword>
<evidence type="ECO:0000313" key="11">
    <source>
        <dbReference type="EMBL" id="SFB74297.1"/>
    </source>
</evidence>
<feature type="transmembrane region" description="Helical" evidence="10">
    <location>
        <begin position="61"/>
        <end position="83"/>
    </location>
</feature>
<reference evidence="12" key="1">
    <citation type="submission" date="2016-10" db="EMBL/GenBank/DDBJ databases">
        <authorList>
            <person name="Varghese N."/>
            <person name="Submissions S."/>
        </authorList>
    </citation>
    <scope>NUCLEOTIDE SEQUENCE [LARGE SCALE GENOMIC DNA]</scope>
    <source>
        <strain evidence="12">ATCC 43811</strain>
    </source>
</reference>
<evidence type="ECO:0000256" key="7">
    <source>
        <dbReference type="ARBA" id="ARBA00023136"/>
    </source>
</evidence>
<feature type="transmembrane region" description="Helical" evidence="10">
    <location>
        <begin position="6"/>
        <end position="33"/>
    </location>
</feature>
<accession>A0A1I1DHG3</accession>
<keyword evidence="3 10" id="KW-0808">Transferase</keyword>
<dbReference type="PANTHER" id="PTHR30309">
    <property type="entry name" value="INNER MEMBRANE PROTEIN YGIH"/>
    <property type="match status" value="1"/>
</dbReference>
<evidence type="ECO:0000256" key="8">
    <source>
        <dbReference type="ARBA" id="ARBA00023209"/>
    </source>
</evidence>
<dbReference type="EMBL" id="FOKY01000002">
    <property type="protein sequence ID" value="SFB74297.1"/>
    <property type="molecule type" value="Genomic_DNA"/>
</dbReference>
<organism evidence="11 12">
    <name type="scientific">Brevinema andersonii</name>
    <dbReference type="NCBI Taxonomy" id="34097"/>
    <lineage>
        <taxon>Bacteria</taxon>
        <taxon>Pseudomonadati</taxon>
        <taxon>Spirochaetota</taxon>
        <taxon>Spirochaetia</taxon>
        <taxon>Brevinematales</taxon>
        <taxon>Brevinemataceae</taxon>
        <taxon>Brevinema</taxon>
    </lineage>
</organism>
<evidence type="ECO:0000256" key="6">
    <source>
        <dbReference type="ARBA" id="ARBA00023098"/>
    </source>
</evidence>
<evidence type="ECO:0000256" key="9">
    <source>
        <dbReference type="ARBA" id="ARBA00023264"/>
    </source>
</evidence>
<evidence type="ECO:0000256" key="1">
    <source>
        <dbReference type="ARBA" id="ARBA00022475"/>
    </source>
</evidence>
<keyword evidence="7 10" id="KW-0472">Membrane</keyword>
<keyword evidence="8 10" id="KW-0594">Phospholipid biosynthesis</keyword>
<dbReference type="EC" id="2.3.1.275" evidence="10"/>
<protein>
    <recommendedName>
        <fullName evidence="10">Glycerol-3-phosphate acyltransferase</fullName>
    </recommendedName>
    <alternativeName>
        <fullName evidence="10">Acyl-PO4 G3P acyltransferase</fullName>
    </alternativeName>
    <alternativeName>
        <fullName evidence="10">Acyl-phosphate--glycerol-3-phosphate acyltransferase</fullName>
    </alternativeName>
    <alternativeName>
        <fullName evidence="10">G3P acyltransferase</fullName>
        <shortName evidence="10">GPAT</shortName>
        <ecNumber evidence="10">2.3.1.275</ecNumber>
    </alternativeName>
    <alternativeName>
        <fullName evidence="10">Lysophosphatidic acid synthase</fullName>
        <shortName evidence="10">LPA synthase</shortName>
    </alternativeName>
</protein>
<keyword evidence="2 10" id="KW-0444">Lipid biosynthesis</keyword>
<keyword evidence="1 10" id="KW-1003">Cell membrane</keyword>
<dbReference type="Pfam" id="PF02660">
    <property type="entry name" value="G3P_acyltransf"/>
    <property type="match status" value="1"/>
</dbReference>
<proteinExistence type="inferred from homology"/>
<evidence type="ECO:0000256" key="10">
    <source>
        <dbReference type="HAMAP-Rule" id="MF_01043"/>
    </source>
</evidence>
<feature type="transmembrane region" description="Helical" evidence="10">
    <location>
        <begin position="89"/>
        <end position="108"/>
    </location>
</feature>
<comment type="catalytic activity">
    <reaction evidence="10">
        <text>an acyl phosphate + sn-glycerol 3-phosphate = a 1-acyl-sn-glycero-3-phosphate + phosphate</text>
        <dbReference type="Rhea" id="RHEA:34075"/>
        <dbReference type="ChEBI" id="CHEBI:43474"/>
        <dbReference type="ChEBI" id="CHEBI:57597"/>
        <dbReference type="ChEBI" id="CHEBI:57970"/>
        <dbReference type="ChEBI" id="CHEBI:59918"/>
        <dbReference type="EC" id="2.3.1.275"/>
    </reaction>
</comment>
<keyword evidence="11" id="KW-0012">Acyltransferase</keyword>
<dbReference type="STRING" id="34097.SAMN02745150_00537"/>
<dbReference type="GO" id="GO:0008654">
    <property type="term" value="P:phospholipid biosynthetic process"/>
    <property type="evidence" value="ECO:0007669"/>
    <property type="project" value="UniProtKB-UniRule"/>
</dbReference>
<comment type="subcellular location">
    <subcellularLocation>
        <location evidence="10">Cell membrane</location>
        <topology evidence="10">Multi-pass membrane protein</topology>
    </subcellularLocation>
</comment>
<name>A0A1I1DHG3_BREAD</name>
<comment type="subunit">
    <text evidence="10">Probably interacts with PlsX.</text>
</comment>
<dbReference type="Proteomes" id="UP000240042">
    <property type="component" value="Unassembled WGS sequence"/>
</dbReference>
<dbReference type="InterPro" id="IPR003811">
    <property type="entry name" value="G3P_acylTferase_PlsY"/>
</dbReference>
<dbReference type="PANTHER" id="PTHR30309:SF0">
    <property type="entry name" value="GLYCEROL-3-PHOSPHATE ACYLTRANSFERASE-RELATED"/>
    <property type="match status" value="1"/>
</dbReference>
<dbReference type="SMART" id="SM01207">
    <property type="entry name" value="G3P_acyltransf"/>
    <property type="match status" value="1"/>
</dbReference>
<comment type="pathway">
    <text evidence="10">Lipid metabolism; phospholipid metabolism.</text>
</comment>
<evidence type="ECO:0000256" key="2">
    <source>
        <dbReference type="ARBA" id="ARBA00022516"/>
    </source>
</evidence>
<evidence type="ECO:0000256" key="3">
    <source>
        <dbReference type="ARBA" id="ARBA00022679"/>
    </source>
</evidence>
<dbReference type="HAMAP" id="MF_01043">
    <property type="entry name" value="PlsY"/>
    <property type="match status" value="1"/>
</dbReference>
<gene>
    <name evidence="10" type="primary">plsY</name>
    <name evidence="11" type="ORF">SAMN02745150_00537</name>
</gene>
<keyword evidence="4 10" id="KW-0812">Transmembrane</keyword>
<dbReference type="UniPathway" id="UPA00085"/>
<comment type="function">
    <text evidence="10">Catalyzes the transfer of an acyl group from acyl-phosphate (acyl-PO(4)) to glycerol-3-phosphate (G3P) to form lysophosphatidic acid (LPA). This enzyme utilizes acyl-phosphate as fatty acyl donor, but not acyl-CoA or acyl-ACP.</text>
</comment>
<evidence type="ECO:0000313" key="12">
    <source>
        <dbReference type="Proteomes" id="UP000240042"/>
    </source>
</evidence>